<keyword evidence="12 19" id="KW-0472">Membrane</keyword>
<evidence type="ECO:0000256" key="1">
    <source>
        <dbReference type="ARBA" id="ARBA00004448"/>
    </source>
</evidence>
<keyword evidence="6 19" id="KW-0812">Transmembrane</keyword>
<dbReference type="GO" id="GO:0005262">
    <property type="term" value="F:calcium channel activity"/>
    <property type="evidence" value="ECO:0007669"/>
    <property type="project" value="UniProtKB-KW"/>
</dbReference>
<feature type="domain" description="Calcium uniporter protein C-terminal" evidence="20">
    <location>
        <begin position="240"/>
        <end position="365"/>
    </location>
</feature>
<keyword evidence="22" id="KW-1185">Reference proteome</keyword>
<dbReference type="EMBL" id="KN824290">
    <property type="protein sequence ID" value="KIM29077.1"/>
    <property type="molecule type" value="Genomic_DNA"/>
</dbReference>
<keyword evidence="10" id="KW-0406">Ion transport</keyword>
<evidence type="ECO:0000256" key="12">
    <source>
        <dbReference type="ARBA" id="ARBA00023136"/>
    </source>
</evidence>
<keyword evidence="9 19" id="KW-1133">Transmembrane helix</keyword>
<dbReference type="PANTHER" id="PTHR13462:SF10">
    <property type="entry name" value="CALCIUM UNIPORTER PROTEIN, MITOCHONDRIAL"/>
    <property type="match status" value="1"/>
</dbReference>
<comment type="subunit">
    <text evidence="15">Homotetramer, assembles in a dimer or dimers configuration with two interfaces.</text>
</comment>
<reference evidence="22" key="2">
    <citation type="submission" date="2015-01" db="EMBL/GenBank/DDBJ databases">
        <title>Evolutionary Origins and Diversification of the Mycorrhizal Mutualists.</title>
        <authorList>
            <consortium name="DOE Joint Genome Institute"/>
            <consortium name="Mycorrhizal Genomics Consortium"/>
            <person name="Kohler A."/>
            <person name="Kuo A."/>
            <person name="Nagy L.G."/>
            <person name="Floudas D."/>
            <person name="Copeland A."/>
            <person name="Barry K.W."/>
            <person name="Cichocki N."/>
            <person name="Veneault-Fourrey C."/>
            <person name="LaButti K."/>
            <person name="Lindquist E.A."/>
            <person name="Lipzen A."/>
            <person name="Lundell T."/>
            <person name="Morin E."/>
            <person name="Murat C."/>
            <person name="Riley R."/>
            <person name="Ohm R."/>
            <person name="Sun H."/>
            <person name="Tunlid A."/>
            <person name="Henrissat B."/>
            <person name="Grigoriev I.V."/>
            <person name="Hibbett D.S."/>
            <person name="Martin F."/>
        </authorList>
    </citation>
    <scope>NUCLEOTIDE SEQUENCE [LARGE SCALE GENOMIC DNA]</scope>
    <source>
        <strain evidence="22">MAFF 305830</strain>
    </source>
</reference>
<dbReference type="InterPro" id="IPR006769">
    <property type="entry name" value="MCU_C"/>
</dbReference>
<dbReference type="Proteomes" id="UP000054097">
    <property type="component" value="Unassembled WGS sequence"/>
</dbReference>
<accession>A0A0C2XJ25</accession>
<feature type="compositionally biased region" description="Basic and acidic residues" evidence="18">
    <location>
        <begin position="417"/>
        <end position="426"/>
    </location>
</feature>
<dbReference type="HOGENOM" id="CLU_035826_1_1_1"/>
<dbReference type="Pfam" id="PF04678">
    <property type="entry name" value="MCU"/>
    <property type="match status" value="1"/>
</dbReference>
<evidence type="ECO:0000256" key="10">
    <source>
        <dbReference type="ARBA" id="ARBA00023065"/>
    </source>
</evidence>
<comment type="function">
    <text evidence="17">Highly selective calcium channel localized to the inner mitochondrial membrane, which mediates calcium uptake into the mitochondrial matrix. Mitochondrial calcium homeostasis plays key roles in cellular physiology and regulates ATP production, cytoplasmic calcium signals and activation of cell death pathways. Sufficient to operate as a pore-forming channel without the need of calcium-sensor or auxiliary subunit.</text>
</comment>
<keyword evidence="8" id="KW-0106">Calcium</keyword>
<feature type="compositionally biased region" description="Basic and acidic residues" evidence="18">
    <location>
        <begin position="392"/>
        <end position="405"/>
    </location>
</feature>
<dbReference type="GO" id="GO:0036444">
    <property type="term" value="P:calcium import into the mitochondrion"/>
    <property type="evidence" value="ECO:0007669"/>
    <property type="project" value="UniProtKB-ARBA"/>
</dbReference>
<dbReference type="GO" id="GO:0051560">
    <property type="term" value="P:mitochondrial calcium ion homeostasis"/>
    <property type="evidence" value="ECO:0007669"/>
    <property type="project" value="InterPro"/>
</dbReference>
<evidence type="ECO:0000256" key="9">
    <source>
        <dbReference type="ARBA" id="ARBA00022989"/>
    </source>
</evidence>
<keyword evidence="3" id="KW-0813">Transport</keyword>
<dbReference type="InterPro" id="IPR039055">
    <property type="entry name" value="MCU_fam"/>
</dbReference>
<proteinExistence type="inferred from homology"/>
<evidence type="ECO:0000256" key="11">
    <source>
        <dbReference type="ARBA" id="ARBA00023128"/>
    </source>
</evidence>
<keyword evidence="13" id="KW-0407">Ion channel</keyword>
<feature type="compositionally biased region" description="Acidic residues" evidence="18">
    <location>
        <begin position="406"/>
        <end position="416"/>
    </location>
</feature>
<evidence type="ECO:0000256" key="16">
    <source>
        <dbReference type="ARBA" id="ARBA00044981"/>
    </source>
</evidence>
<evidence type="ECO:0000256" key="8">
    <source>
        <dbReference type="ARBA" id="ARBA00022837"/>
    </source>
</evidence>
<evidence type="ECO:0000256" key="13">
    <source>
        <dbReference type="ARBA" id="ARBA00023303"/>
    </source>
</evidence>
<feature type="region of interest" description="Disordered" evidence="18">
    <location>
        <begin position="79"/>
        <end position="111"/>
    </location>
</feature>
<comment type="catalytic activity">
    <reaction evidence="14">
        <text>Ca(2+)(in) = Ca(2+)(out)</text>
        <dbReference type="Rhea" id="RHEA:29671"/>
        <dbReference type="ChEBI" id="CHEBI:29108"/>
    </reaction>
</comment>
<organism evidence="21 22">
    <name type="scientific">Serendipita vermifera MAFF 305830</name>
    <dbReference type="NCBI Taxonomy" id="933852"/>
    <lineage>
        <taxon>Eukaryota</taxon>
        <taxon>Fungi</taxon>
        <taxon>Dikarya</taxon>
        <taxon>Basidiomycota</taxon>
        <taxon>Agaricomycotina</taxon>
        <taxon>Agaricomycetes</taxon>
        <taxon>Sebacinales</taxon>
        <taxon>Serendipitaceae</taxon>
        <taxon>Serendipita</taxon>
    </lineage>
</organism>
<keyword evidence="7" id="KW-0999">Mitochondrion inner membrane</keyword>
<dbReference type="GO" id="GO:0015292">
    <property type="term" value="F:uniporter activity"/>
    <property type="evidence" value="ECO:0007669"/>
    <property type="project" value="TreeGrafter"/>
</dbReference>
<dbReference type="AlphaFoldDB" id="A0A0C2XJ25"/>
<dbReference type="STRING" id="933852.A0A0C2XJ25"/>
<evidence type="ECO:0000259" key="20">
    <source>
        <dbReference type="Pfam" id="PF04678"/>
    </source>
</evidence>
<protein>
    <recommendedName>
        <fullName evidence="16">Calcium uniporter protein, mitochondrial</fullName>
    </recommendedName>
</protein>
<evidence type="ECO:0000313" key="21">
    <source>
        <dbReference type="EMBL" id="KIM29077.1"/>
    </source>
</evidence>
<keyword evidence="11" id="KW-0496">Mitochondrion</keyword>
<comment type="similarity">
    <text evidence="2">Belongs to the MCU (TC 1.A.77) family.</text>
</comment>
<evidence type="ECO:0000256" key="17">
    <source>
        <dbReference type="ARBA" id="ARBA00045938"/>
    </source>
</evidence>
<dbReference type="PANTHER" id="PTHR13462">
    <property type="entry name" value="CALCIUM UNIPORTER PROTEIN, MITOCHONDRIAL"/>
    <property type="match status" value="1"/>
</dbReference>
<evidence type="ECO:0000256" key="5">
    <source>
        <dbReference type="ARBA" id="ARBA00022673"/>
    </source>
</evidence>
<evidence type="ECO:0000256" key="7">
    <source>
        <dbReference type="ARBA" id="ARBA00022792"/>
    </source>
</evidence>
<evidence type="ECO:0000313" key="22">
    <source>
        <dbReference type="Proteomes" id="UP000054097"/>
    </source>
</evidence>
<evidence type="ECO:0000256" key="18">
    <source>
        <dbReference type="SAM" id="MobiDB-lite"/>
    </source>
</evidence>
<evidence type="ECO:0000256" key="19">
    <source>
        <dbReference type="SAM" id="Phobius"/>
    </source>
</evidence>
<evidence type="ECO:0000256" key="14">
    <source>
        <dbReference type="ARBA" id="ARBA00036634"/>
    </source>
</evidence>
<name>A0A0C2XJ25_SERVB</name>
<evidence type="ECO:0000256" key="2">
    <source>
        <dbReference type="ARBA" id="ARBA00005653"/>
    </source>
</evidence>
<dbReference type="OrthoDB" id="278338at2759"/>
<feature type="transmembrane region" description="Helical" evidence="19">
    <location>
        <begin position="280"/>
        <end position="299"/>
    </location>
</feature>
<evidence type="ECO:0000256" key="6">
    <source>
        <dbReference type="ARBA" id="ARBA00022692"/>
    </source>
</evidence>
<keyword evidence="5" id="KW-0107">Calcium channel</keyword>
<reference evidence="21 22" key="1">
    <citation type="submission" date="2014-04" db="EMBL/GenBank/DDBJ databases">
        <authorList>
            <consortium name="DOE Joint Genome Institute"/>
            <person name="Kuo A."/>
            <person name="Zuccaro A."/>
            <person name="Kohler A."/>
            <person name="Nagy L.G."/>
            <person name="Floudas D."/>
            <person name="Copeland A."/>
            <person name="Barry K.W."/>
            <person name="Cichocki N."/>
            <person name="Veneault-Fourrey C."/>
            <person name="LaButti K."/>
            <person name="Lindquist E.A."/>
            <person name="Lipzen A."/>
            <person name="Lundell T."/>
            <person name="Morin E."/>
            <person name="Murat C."/>
            <person name="Sun H."/>
            <person name="Tunlid A."/>
            <person name="Henrissat B."/>
            <person name="Grigoriev I.V."/>
            <person name="Hibbett D.S."/>
            <person name="Martin F."/>
            <person name="Nordberg H.P."/>
            <person name="Cantor M.N."/>
            <person name="Hua S.X."/>
        </authorList>
    </citation>
    <scope>NUCLEOTIDE SEQUENCE [LARGE SCALE GENOMIC DNA]</scope>
    <source>
        <strain evidence="21 22">MAFF 305830</strain>
    </source>
</reference>
<evidence type="ECO:0000256" key="4">
    <source>
        <dbReference type="ARBA" id="ARBA00022568"/>
    </source>
</evidence>
<sequence length="442" mass="49430">MHSFRQRFSAHLQTPISHSRFISHVPLNRPLGFPGGGASSRFDTHAGSMIRRGFAAETPSSKAENTNVGHARFLAEAKKDDDWQRGVQNSGKGGMEGTGSELEGVGPGRGKLSPTSSHLFKLILPLSDKQPPTVFLLHPSQPLSHVSRLISASVPSRPTSIFFRSTAESIAQRDNLRATETIRDVESSERGEVQWADSTDIGDFIKSAARSNEFRVVLEEEDKNQAGATSKTTIEVTVPTFEKRTIYLQNRLNWLGLQLREMESIKNACDAEAHRSAKRLASGGLAILIVYWLGVFRLTFWDYGWDIMEPVSYLSGLSMIVLGYSWFLYQGREVSYSSVMNTSVSRRRAQLYQTRGFDIDRWTDLVTEEKAVKREIAKIAQDYGLEWSGAEKKNEEKKGEKIERDGIDDEGTDDEKESQKEKDAKEVKRKGHAAAEAAERAD</sequence>
<keyword evidence="4" id="KW-0109">Calcium transport</keyword>
<feature type="region of interest" description="Disordered" evidence="18">
    <location>
        <begin position="392"/>
        <end position="442"/>
    </location>
</feature>
<gene>
    <name evidence="21" type="ORF">M408DRAFT_329092</name>
</gene>
<comment type="subcellular location">
    <subcellularLocation>
        <location evidence="1">Mitochondrion inner membrane</location>
        <topology evidence="1">Multi-pass membrane protein</topology>
    </subcellularLocation>
</comment>
<feature type="transmembrane region" description="Helical" evidence="19">
    <location>
        <begin position="311"/>
        <end position="329"/>
    </location>
</feature>
<evidence type="ECO:0000256" key="15">
    <source>
        <dbReference type="ARBA" id="ARBA00044966"/>
    </source>
</evidence>
<dbReference type="GO" id="GO:1990246">
    <property type="term" value="C:uniplex complex"/>
    <property type="evidence" value="ECO:0007669"/>
    <property type="project" value="TreeGrafter"/>
</dbReference>
<evidence type="ECO:0000256" key="3">
    <source>
        <dbReference type="ARBA" id="ARBA00022448"/>
    </source>
</evidence>